<accession>A0ABS6VFI0</accession>
<comment type="caution">
    <text evidence="2">The sequence shown here is derived from an EMBL/GenBank/DDBJ whole genome shotgun (WGS) entry which is preliminary data.</text>
</comment>
<reference evidence="2 3" key="1">
    <citation type="submission" date="2021-07" db="EMBL/GenBank/DDBJ databases">
        <title>A novel phosphonate cluster across the Pantoea species complex is important for pathogenicity in onion.</title>
        <authorList>
            <person name="Zhao M."/>
            <person name="Stice S."/>
            <person name="Shin G.Y."/>
            <person name="Coutinho T."/>
            <person name="Gitaitis R."/>
            <person name="Kvitko B."/>
            <person name="Dutta B."/>
        </authorList>
    </citation>
    <scope>NUCLEOTIDE SEQUENCE [LARGE SCALE GENOMIC DNA]</scope>
    <source>
        <strain evidence="2 3">BD 382</strain>
    </source>
</reference>
<evidence type="ECO:0000256" key="1">
    <source>
        <dbReference type="SAM" id="SignalP"/>
    </source>
</evidence>
<dbReference type="Proteomes" id="UP001197236">
    <property type="component" value="Unassembled WGS sequence"/>
</dbReference>
<dbReference type="EMBL" id="JAHVXZ010000006">
    <property type="protein sequence ID" value="MBW1258068.1"/>
    <property type="molecule type" value="Genomic_DNA"/>
</dbReference>
<organism evidence="2 3">
    <name type="scientific">Pantoea allii</name>
    <dbReference type="NCBI Taxonomy" id="574096"/>
    <lineage>
        <taxon>Bacteria</taxon>
        <taxon>Pseudomonadati</taxon>
        <taxon>Pseudomonadota</taxon>
        <taxon>Gammaproteobacteria</taxon>
        <taxon>Enterobacterales</taxon>
        <taxon>Erwiniaceae</taxon>
        <taxon>Pantoea</taxon>
    </lineage>
</organism>
<gene>
    <name evidence="2" type="ORF">KYI95_12855</name>
</gene>
<keyword evidence="1" id="KW-0732">Signal</keyword>
<feature type="signal peptide" evidence="1">
    <location>
        <begin position="1"/>
        <end position="23"/>
    </location>
</feature>
<feature type="chain" id="PRO_5046189777" description="Adhesin" evidence="1">
    <location>
        <begin position="24"/>
        <end position="284"/>
    </location>
</feature>
<keyword evidence="3" id="KW-1185">Reference proteome</keyword>
<sequence length="284" mass="30630">MLRFLLLILNLLVSFTIVSPAHSSKGEHLKTIELRNVVITNEGAESKVTGEYYTRVWPYDSDREKYKAKYYILFVYAGEHRIDATEMGGPSHVNTSDCSWYNCVAKKWGEAHGSSGSFNFKVQAGGYGGVTSLCFYGRDGISNSWGTGGGWGPMLTPGGDSACSYSSGGNGGTVVNKDWCTLYSDVTLSFDFGTLLKSEIKSAKKSNNLKVYCTHDKSYKIKLKSTIVLSNGMDVTLKADGKDLGSTLNGVKGDSTVEVSATLSGTPQKTGAFTGQGILYVDMP</sequence>
<protein>
    <recommendedName>
        <fullName evidence="4">Adhesin</fullName>
    </recommendedName>
</protein>
<dbReference type="RefSeq" id="WP_218995624.1">
    <property type="nucleotide sequence ID" value="NZ_JAHVXU010000004.1"/>
</dbReference>
<proteinExistence type="predicted"/>
<evidence type="ECO:0000313" key="2">
    <source>
        <dbReference type="EMBL" id="MBW1258068.1"/>
    </source>
</evidence>
<evidence type="ECO:0008006" key="4">
    <source>
        <dbReference type="Google" id="ProtNLM"/>
    </source>
</evidence>
<evidence type="ECO:0000313" key="3">
    <source>
        <dbReference type="Proteomes" id="UP001197236"/>
    </source>
</evidence>
<name>A0ABS6VFI0_9GAMM</name>